<gene>
    <name evidence="2" type="ORF">P7H00_01655</name>
    <name evidence="3" type="ORF">P7H46_01740</name>
</gene>
<evidence type="ECO:0000313" key="4">
    <source>
        <dbReference type="Proteomes" id="UP001180842"/>
    </source>
</evidence>
<keyword evidence="1" id="KW-0472">Membrane</keyword>
<dbReference type="Proteomes" id="UP001269061">
    <property type="component" value="Unassembled WGS sequence"/>
</dbReference>
<dbReference type="AlphaFoldDB" id="A0AAE4I093"/>
<dbReference type="RefSeq" id="WP_067624355.1">
    <property type="nucleotide sequence ID" value="NZ_BAAAXL010000001.1"/>
</dbReference>
<name>A0AAE4I093_9ENTE</name>
<accession>A0AAE4I093</accession>
<dbReference type="EMBL" id="JARQAZ010000001">
    <property type="protein sequence ID" value="MDT2769556.1"/>
    <property type="molecule type" value="Genomic_DNA"/>
</dbReference>
<keyword evidence="1" id="KW-0812">Transmembrane</keyword>
<feature type="transmembrane region" description="Helical" evidence="1">
    <location>
        <begin position="183"/>
        <end position="204"/>
    </location>
</feature>
<feature type="transmembrane region" description="Helical" evidence="1">
    <location>
        <begin position="95"/>
        <end position="116"/>
    </location>
</feature>
<feature type="transmembrane region" description="Helical" evidence="1">
    <location>
        <begin position="65"/>
        <end position="83"/>
    </location>
</feature>
<proteinExistence type="predicted"/>
<feature type="transmembrane region" description="Helical" evidence="1">
    <location>
        <begin position="144"/>
        <end position="162"/>
    </location>
</feature>
<sequence length="206" mass="23027">MKKIRAKLASEQLAERICYTILCFCGIFFPLIIFSYYFLPEALLRGKTGATFEMTGNLLSHTLQIFRWNLLSVGCLLIGSLFSKKTKKEKHYFSTGYTVFFVLIAINAITLGTWSFSVESVAVPLTKRIIGLFQVNKNAGLIEMFGQLLILCSLANISLVRVCGKEIQTRKFSAIKLTTSEKIGTLLGLLLIFVGALIESHTILNR</sequence>
<evidence type="ECO:0000313" key="2">
    <source>
        <dbReference type="EMBL" id="MDT2735837.1"/>
    </source>
</evidence>
<feature type="transmembrane region" description="Helical" evidence="1">
    <location>
        <begin position="21"/>
        <end position="39"/>
    </location>
</feature>
<protein>
    <submittedName>
        <fullName evidence="2">Uncharacterized protein</fullName>
    </submittedName>
</protein>
<keyword evidence="5" id="KW-1185">Reference proteome</keyword>
<keyword evidence="1" id="KW-1133">Transmembrane helix</keyword>
<reference evidence="2 5" key="1">
    <citation type="submission" date="2023-03" db="EMBL/GenBank/DDBJ databases">
        <authorList>
            <person name="Shen W."/>
            <person name="Cai J."/>
        </authorList>
    </citation>
    <scope>NUCLEOTIDE SEQUENCE</scope>
    <source>
        <strain evidence="2">P69-2</strain>
        <strain evidence="3 5">Y59</strain>
    </source>
</reference>
<organism evidence="2 4">
    <name type="scientific">Enterococcus pseudoavium</name>
    <dbReference type="NCBI Taxonomy" id="44007"/>
    <lineage>
        <taxon>Bacteria</taxon>
        <taxon>Bacillati</taxon>
        <taxon>Bacillota</taxon>
        <taxon>Bacilli</taxon>
        <taxon>Lactobacillales</taxon>
        <taxon>Enterococcaceae</taxon>
        <taxon>Enterococcus</taxon>
    </lineage>
</organism>
<comment type="caution">
    <text evidence="2">The sequence shown here is derived from an EMBL/GenBank/DDBJ whole genome shotgun (WGS) entry which is preliminary data.</text>
</comment>
<evidence type="ECO:0000256" key="1">
    <source>
        <dbReference type="SAM" id="Phobius"/>
    </source>
</evidence>
<dbReference type="EMBL" id="JARQAI010000001">
    <property type="protein sequence ID" value="MDT2735837.1"/>
    <property type="molecule type" value="Genomic_DNA"/>
</dbReference>
<evidence type="ECO:0000313" key="3">
    <source>
        <dbReference type="EMBL" id="MDT2769556.1"/>
    </source>
</evidence>
<dbReference type="Proteomes" id="UP001180842">
    <property type="component" value="Unassembled WGS sequence"/>
</dbReference>
<evidence type="ECO:0000313" key="5">
    <source>
        <dbReference type="Proteomes" id="UP001269061"/>
    </source>
</evidence>